<reference evidence="1" key="2">
    <citation type="journal article" date="2021" name="PeerJ">
        <title>Extensive microbial diversity within the chicken gut microbiome revealed by metagenomics and culture.</title>
        <authorList>
            <person name="Gilroy R."/>
            <person name="Ravi A."/>
            <person name="Getino M."/>
            <person name="Pursley I."/>
            <person name="Horton D.L."/>
            <person name="Alikhan N.F."/>
            <person name="Baker D."/>
            <person name="Gharbi K."/>
            <person name="Hall N."/>
            <person name="Watson M."/>
            <person name="Adriaenssens E.M."/>
            <person name="Foster-Nyarko E."/>
            <person name="Jarju S."/>
            <person name="Secka A."/>
            <person name="Antonio M."/>
            <person name="Oren A."/>
            <person name="Chaudhuri R.R."/>
            <person name="La Ragione R."/>
            <person name="Hildebrand F."/>
            <person name="Pallen M.J."/>
        </authorList>
    </citation>
    <scope>NUCLEOTIDE SEQUENCE</scope>
    <source>
        <strain evidence="1">CHK184-20233</strain>
    </source>
</reference>
<sequence>MVSNIKIYPLSYRYNLKGFNIVTFNTNISVPLSYRYNLRGFDKVELPNKVKTLKIERSKI</sequence>
<reference evidence="1" key="1">
    <citation type="submission" date="2020-10" db="EMBL/GenBank/DDBJ databases">
        <authorList>
            <person name="Gilroy R."/>
        </authorList>
    </citation>
    <scope>NUCLEOTIDE SEQUENCE</scope>
    <source>
        <strain evidence="1">CHK184-20233</strain>
    </source>
</reference>
<evidence type="ECO:0000313" key="2">
    <source>
        <dbReference type="Proteomes" id="UP000824232"/>
    </source>
</evidence>
<protein>
    <submittedName>
        <fullName evidence="1">Uncharacterized protein</fullName>
    </submittedName>
</protein>
<accession>A0A9D1DUM9</accession>
<dbReference type="AlphaFoldDB" id="A0A9D1DUM9"/>
<proteinExistence type="predicted"/>
<name>A0A9D1DUM9_9FIRM</name>
<gene>
    <name evidence="1" type="ORF">IAB38_04380</name>
</gene>
<dbReference type="Proteomes" id="UP000824232">
    <property type="component" value="Unassembled WGS sequence"/>
</dbReference>
<dbReference type="EMBL" id="DVHC01000044">
    <property type="protein sequence ID" value="HIR59267.1"/>
    <property type="molecule type" value="Genomic_DNA"/>
</dbReference>
<evidence type="ECO:0000313" key="1">
    <source>
        <dbReference type="EMBL" id="HIR59267.1"/>
    </source>
</evidence>
<organism evidence="1 2">
    <name type="scientific">Candidatus Onthousia excrementipullorum</name>
    <dbReference type="NCBI Taxonomy" id="2840884"/>
    <lineage>
        <taxon>Bacteria</taxon>
        <taxon>Bacillati</taxon>
        <taxon>Bacillota</taxon>
        <taxon>Bacilli</taxon>
        <taxon>Candidatus Onthousia</taxon>
    </lineage>
</organism>
<comment type="caution">
    <text evidence="1">The sequence shown here is derived from an EMBL/GenBank/DDBJ whole genome shotgun (WGS) entry which is preliminary data.</text>
</comment>